<dbReference type="AlphaFoldDB" id="A0A9W5Z1M1"/>
<gene>
    <name evidence="2" type="ORF">AbraCBS73388_002031</name>
</gene>
<feature type="compositionally biased region" description="Basic and acidic residues" evidence="1">
    <location>
        <begin position="30"/>
        <end position="43"/>
    </location>
</feature>
<sequence>MSAHGQNSSPSLSTGRLLGLGSSGPKHPPANKDRALRREKKTEMKRLGTGCASVKDMFQRAMIQELARDTQWGFRCAEYLAESAFESPFWLRRFIFLVMPVSISRHCSMGLSRTYTP</sequence>
<reference evidence="2" key="1">
    <citation type="submission" date="2022-07" db="EMBL/GenBank/DDBJ databases">
        <title>Taxonomy of Aspergillus series Nigri: significant species reduction supported by multi-species coalescent approaches.</title>
        <authorList>
            <person name="Bian C."/>
            <person name="Kusuya Y."/>
            <person name="Sklenar F."/>
            <person name="D'hooge E."/>
            <person name="Yaguchi T."/>
            <person name="Takahashi H."/>
            <person name="Hubka V."/>
        </authorList>
    </citation>
    <scope>NUCLEOTIDE SEQUENCE</scope>
    <source>
        <strain evidence="2">CBS 733.88</strain>
    </source>
</reference>
<dbReference type="EMBL" id="BROQ01000133">
    <property type="protein sequence ID" value="GKZ26081.1"/>
    <property type="molecule type" value="Genomic_DNA"/>
</dbReference>
<feature type="region of interest" description="Disordered" evidence="1">
    <location>
        <begin position="1"/>
        <end position="43"/>
    </location>
</feature>
<evidence type="ECO:0000313" key="2">
    <source>
        <dbReference type="EMBL" id="GKZ26081.1"/>
    </source>
</evidence>
<comment type="caution">
    <text evidence="2">The sequence shown here is derived from an EMBL/GenBank/DDBJ whole genome shotgun (WGS) entry which is preliminary data.</text>
</comment>
<protein>
    <submittedName>
        <fullName evidence="2">Uncharacterized protein</fullName>
    </submittedName>
</protein>
<dbReference type="Proteomes" id="UP001143548">
    <property type="component" value="Unassembled WGS sequence"/>
</dbReference>
<proteinExistence type="predicted"/>
<name>A0A9W5Z1M1_9EURO</name>
<evidence type="ECO:0000256" key="1">
    <source>
        <dbReference type="SAM" id="MobiDB-lite"/>
    </source>
</evidence>
<feature type="compositionally biased region" description="Low complexity" evidence="1">
    <location>
        <begin position="8"/>
        <end position="24"/>
    </location>
</feature>
<evidence type="ECO:0000313" key="3">
    <source>
        <dbReference type="Proteomes" id="UP001143548"/>
    </source>
</evidence>
<organism evidence="2 3">
    <name type="scientific">Aspergillus brasiliensis</name>
    <dbReference type="NCBI Taxonomy" id="319629"/>
    <lineage>
        <taxon>Eukaryota</taxon>
        <taxon>Fungi</taxon>
        <taxon>Dikarya</taxon>
        <taxon>Ascomycota</taxon>
        <taxon>Pezizomycotina</taxon>
        <taxon>Eurotiomycetes</taxon>
        <taxon>Eurotiomycetidae</taxon>
        <taxon>Eurotiales</taxon>
        <taxon>Aspergillaceae</taxon>
        <taxon>Aspergillus</taxon>
        <taxon>Aspergillus subgen. Circumdati</taxon>
    </lineage>
</organism>
<accession>A0A9W5Z1M1</accession>